<gene>
    <name evidence="2" type="ORF">LF65_04918</name>
</gene>
<sequence length="283" mass="33399">MSGIESRYVSLYSICRELFEEQGKASKGIRFENYYNEQVERFKEILQSLGVNPNSIRSQKDKAFQIPEGKKEYVKGLLREYTSSTMKKVRKKQLPQMPFEEMKPIIEDIEDFVKDRLDGKQQTKELTKVYVKSRYVVKEAIEQARSNVIDKILSDIDGFLPLFIEQTLNDVDKSVLLKYYIELLNDASEKWKKVINIASEMREEEIFEQSKKELKNGNINLNVDISDMDALNLKDSNKILRESIEVYEEQEREKIIRKYKQPSKQEMNNVKELLEELRGKEIK</sequence>
<keyword evidence="1" id="KW-0175">Coiled coil</keyword>
<dbReference type="KEGG" id="cbei:LF65_04918"/>
<reference evidence="3" key="1">
    <citation type="submission" date="2014-12" db="EMBL/GenBank/DDBJ databases">
        <title>Genome sequence of Clostridium beijerinckii strain 59B.</title>
        <authorList>
            <person name="Little G.T."/>
            <person name="Minton N.P."/>
        </authorList>
    </citation>
    <scope>NUCLEOTIDE SEQUENCE [LARGE SCALE GENOMIC DNA]</scope>
    <source>
        <strain evidence="3">59B</strain>
    </source>
</reference>
<proteinExistence type="predicted"/>
<protein>
    <submittedName>
        <fullName evidence="2">Uncharacterized protein</fullName>
    </submittedName>
</protein>
<evidence type="ECO:0000256" key="1">
    <source>
        <dbReference type="SAM" id="Coils"/>
    </source>
</evidence>
<dbReference type="OrthoDB" id="9806724at2"/>
<dbReference type="STRING" id="1520.LF65_04918"/>
<dbReference type="Proteomes" id="UP000031866">
    <property type="component" value="Chromosome"/>
</dbReference>
<organism evidence="2 3">
    <name type="scientific">Clostridium beijerinckii</name>
    <name type="common">Clostridium MP</name>
    <dbReference type="NCBI Taxonomy" id="1520"/>
    <lineage>
        <taxon>Bacteria</taxon>
        <taxon>Bacillati</taxon>
        <taxon>Bacillota</taxon>
        <taxon>Clostridia</taxon>
        <taxon>Eubacteriales</taxon>
        <taxon>Clostridiaceae</taxon>
        <taxon>Clostridium</taxon>
    </lineage>
</organism>
<dbReference type="RefSeq" id="WP_041899871.1">
    <property type="nucleotide sequence ID" value="NZ_CP010086.2"/>
</dbReference>
<evidence type="ECO:0000313" key="3">
    <source>
        <dbReference type="Proteomes" id="UP000031866"/>
    </source>
</evidence>
<evidence type="ECO:0000313" key="2">
    <source>
        <dbReference type="EMBL" id="AJH01447.1"/>
    </source>
</evidence>
<accession>A0A0B5QT60</accession>
<name>A0A0B5QT60_CLOBE</name>
<dbReference type="EMBL" id="CP010086">
    <property type="protein sequence ID" value="AJH01447.1"/>
    <property type="molecule type" value="Genomic_DNA"/>
</dbReference>
<dbReference type="AlphaFoldDB" id="A0A0B5QT60"/>
<feature type="coiled-coil region" evidence="1">
    <location>
        <begin position="230"/>
        <end position="283"/>
    </location>
</feature>